<reference evidence="2" key="1">
    <citation type="submission" date="2016-10" db="EMBL/GenBank/DDBJ databases">
        <authorList>
            <person name="Varghese N."/>
            <person name="Submissions S."/>
        </authorList>
    </citation>
    <scope>NUCLEOTIDE SEQUENCE [LARGE SCALE GENOMIC DNA]</scope>
    <source>
        <strain evidence="2">DSM 45460</strain>
    </source>
</reference>
<gene>
    <name evidence="1" type="ORF">SAMN04487820_10731</name>
</gene>
<dbReference type="InterPro" id="IPR011664">
    <property type="entry name" value="Abi_system_AbiD/AbiF-like"/>
</dbReference>
<dbReference type="AlphaFoldDB" id="A0A1G9BA31"/>
<dbReference type="OrthoDB" id="5363652at2"/>
<keyword evidence="2" id="KW-1185">Reference proteome</keyword>
<dbReference type="Pfam" id="PF07751">
    <property type="entry name" value="Abi_2"/>
    <property type="match status" value="1"/>
</dbReference>
<organism evidence="1 2">
    <name type="scientific">Actinopolyspora mzabensis</name>
    <dbReference type="NCBI Taxonomy" id="995066"/>
    <lineage>
        <taxon>Bacteria</taxon>
        <taxon>Bacillati</taxon>
        <taxon>Actinomycetota</taxon>
        <taxon>Actinomycetes</taxon>
        <taxon>Actinopolysporales</taxon>
        <taxon>Actinopolysporaceae</taxon>
        <taxon>Actinopolyspora</taxon>
    </lineage>
</organism>
<evidence type="ECO:0000313" key="1">
    <source>
        <dbReference type="EMBL" id="SDK36313.1"/>
    </source>
</evidence>
<proteinExistence type="predicted"/>
<dbReference type="Proteomes" id="UP000199213">
    <property type="component" value="Unassembled WGS sequence"/>
</dbReference>
<dbReference type="EMBL" id="FNFM01000007">
    <property type="protein sequence ID" value="SDK36313.1"/>
    <property type="molecule type" value="Genomic_DNA"/>
</dbReference>
<accession>A0A1G9BA31</accession>
<name>A0A1G9BA31_ACTMZ</name>
<sequence>MAEAYTKPHLGMHEQVQLLSTRGLIIADSEYAQHLLRTVGYYRLSGYWYPYRQPDPNGVGRMDDFVPGTRLDQVVGLYDFDRRLRLHLLDALERIEIAVRVQVGHVLGRRDPFAHLDPTNLDARFDNSTGDKPSRYQEWIRRTLDA</sequence>
<evidence type="ECO:0000313" key="2">
    <source>
        <dbReference type="Proteomes" id="UP000199213"/>
    </source>
</evidence>
<protein>
    <submittedName>
        <fullName evidence="1">Abi-like protein</fullName>
    </submittedName>
</protein>